<accession>A0A164XLS7</accession>
<protein>
    <submittedName>
        <fullName evidence="1">Uncharacterized protein</fullName>
    </submittedName>
</protein>
<reference evidence="1" key="1">
    <citation type="journal article" date="2016" name="Nat. Genet.">
        <title>A high-quality carrot genome assembly provides new insights into carotenoid accumulation and asterid genome evolution.</title>
        <authorList>
            <person name="Iorizzo M."/>
            <person name="Ellison S."/>
            <person name="Senalik D."/>
            <person name="Zeng P."/>
            <person name="Satapoomin P."/>
            <person name="Huang J."/>
            <person name="Bowman M."/>
            <person name="Iovene M."/>
            <person name="Sanseverino W."/>
            <person name="Cavagnaro P."/>
            <person name="Yildiz M."/>
            <person name="Macko-Podgorni A."/>
            <person name="Moranska E."/>
            <person name="Grzebelus E."/>
            <person name="Grzebelus D."/>
            <person name="Ashrafi H."/>
            <person name="Zheng Z."/>
            <person name="Cheng S."/>
            <person name="Spooner D."/>
            <person name="Van Deynze A."/>
            <person name="Simon P."/>
        </authorList>
    </citation>
    <scope>NUCLEOTIDE SEQUENCE</scope>
    <source>
        <tissue evidence="1">Leaf</tissue>
    </source>
</reference>
<evidence type="ECO:0000313" key="2">
    <source>
        <dbReference type="Proteomes" id="UP000077755"/>
    </source>
</evidence>
<sequence>MGVKTYESESLKSESPWDDECSLLVVDNQSSLINNNVFPPINHEGLHIHSQIFPQSLHQFNATASPSRKPQISNSPRNLWFKFVHQGMSFVHSMLQNYSVSSIVSYLFSPATVMVVVFWYWRVLRRRRALRKESRDKLIRIVAEKDEEISKLMQQIAQMNKLLCRNSSPSPRAT</sequence>
<dbReference type="Gramene" id="KZM93335">
    <property type="protein sequence ID" value="KZM93335"/>
    <property type="gene ID" value="DCAR_016580"/>
</dbReference>
<evidence type="ECO:0000313" key="1">
    <source>
        <dbReference type="EMBL" id="WOG99598.1"/>
    </source>
</evidence>
<reference evidence="1" key="2">
    <citation type="submission" date="2022-03" db="EMBL/GenBank/DDBJ databases">
        <title>Draft title - Genomic analysis of global carrot germplasm unveils the trajectory of domestication and the origin of high carotenoid orange carrot.</title>
        <authorList>
            <person name="Iorizzo M."/>
            <person name="Ellison S."/>
            <person name="Senalik D."/>
            <person name="Macko-Podgorni A."/>
            <person name="Grzebelus D."/>
            <person name="Bostan H."/>
            <person name="Rolling W."/>
            <person name="Curaba J."/>
            <person name="Simon P."/>
        </authorList>
    </citation>
    <scope>NUCLEOTIDE SEQUENCE</scope>
    <source>
        <tissue evidence="1">Leaf</tissue>
    </source>
</reference>
<keyword evidence="2" id="KW-1185">Reference proteome</keyword>
<organism evidence="1 2">
    <name type="scientific">Daucus carota subsp. sativus</name>
    <name type="common">Carrot</name>
    <dbReference type="NCBI Taxonomy" id="79200"/>
    <lineage>
        <taxon>Eukaryota</taxon>
        <taxon>Viridiplantae</taxon>
        <taxon>Streptophyta</taxon>
        <taxon>Embryophyta</taxon>
        <taxon>Tracheophyta</taxon>
        <taxon>Spermatophyta</taxon>
        <taxon>Magnoliopsida</taxon>
        <taxon>eudicotyledons</taxon>
        <taxon>Gunneridae</taxon>
        <taxon>Pentapetalae</taxon>
        <taxon>asterids</taxon>
        <taxon>campanulids</taxon>
        <taxon>Apiales</taxon>
        <taxon>Apiaceae</taxon>
        <taxon>Apioideae</taxon>
        <taxon>Scandiceae</taxon>
        <taxon>Daucinae</taxon>
        <taxon>Daucus</taxon>
        <taxon>Daucus sect. Daucus</taxon>
    </lineage>
</organism>
<dbReference type="PANTHER" id="PTHR37206:SF1">
    <property type="entry name" value="TRANSMEMBRANE PROTEIN"/>
    <property type="match status" value="1"/>
</dbReference>
<dbReference type="EMBL" id="CP093347">
    <property type="protein sequence ID" value="WOG99598.1"/>
    <property type="molecule type" value="Genomic_DNA"/>
</dbReference>
<dbReference type="Proteomes" id="UP000077755">
    <property type="component" value="Chromosome 5"/>
</dbReference>
<proteinExistence type="predicted"/>
<dbReference type="OrthoDB" id="1087988at2759"/>
<dbReference type="PANTHER" id="PTHR37206">
    <property type="entry name" value="TRANSMEMBRANE PROTEIN"/>
    <property type="match status" value="1"/>
</dbReference>
<dbReference type="AlphaFoldDB" id="A0A164XLS7"/>
<dbReference type="OMA" id="CWILIAI"/>
<gene>
    <name evidence="1" type="ORF">DCAR_0518951</name>
</gene>
<name>A0A164XLS7_DAUCS</name>